<keyword evidence="2" id="KW-0238">DNA-binding</keyword>
<dbReference type="CDD" id="cd00090">
    <property type="entry name" value="HTH_ARSR"/>
    <property type="match status" value="1"/>
</dbReference>
<dbReference type="InterPro" id="IPR036388">
    <property type="entry name" value="WH-like_DNA-bd_sf"/>
</dbReference>
<comment type="caution">
    <text evidence="5">The sequence shown here is derived from an EMBL/GenBank/DDBJ whole genome shotgun (WGS) entry which is preliminary data.</text>
</comment>
<dbReference type="InterPro" id="IPR051081">
    <property type="entry name" value="HTH_MetalResp_TranReg"/>
</dbReference>
<keyword evidence="1" id="KW-0805">Transcription regulation</keyword>
<organism evidence="5 6">
    <name type="scientific">Pallidibacillus thermolactis</name>
    <dbReference type="NCBI Taxonomy" id="251051"/>
    <lineage>
        <taxon>Bacteria</taxon>
        <taxon>Bacillati</taxon>
        <taxon>Bacillota</taxon>
        <taxon>Bacilli</taxon>
        <taxon>Bacillales</taxon>
        <taxon>Bacillaceae</taxon>
        <taxon>Pallidibacillus</taxon>
    </lineage>
</organism>
<evidence type="ECO:0000256" key="2">
    <source>
        <dbReference type="ARBA" id="ARBA00023125"/>
    </source>
</evidence>
<dbReference type="InterPro" id="IPR011991">
    <property type="entry name" value="ArsR-like_HTH"/>
</dbReference>
<evidence type="ECO:0000313" key="6">
    <source>
        <dbReference type="Proteomes" id="UP001208656"/>
    </source>
</evidence>
<dbReference type="PANTHER" id="PTHR33154:SF35">
    <property type="entry name" value="TRANSCRIPTIONAL REGULATOR, ARSR FAMILY"/>
    <property type="match status" value="1"/>
</dbReference>
<gene>
    <name evidence="5" type="ORF">OEV82_02340</name>
</gene>
<reference evidence="5 6" key="1">
    <citation type="submission" date="2022-10" db="EMBL/GenBank/DDBJ databases">
        <title>Description of Fervidibacillus gen. nov. in the family Fervidibacillaceae fam. nov. with two species, Fervidibacillus albus sp. nov., and Fervidibacillus halotolerans sp. nov., isolated from tidal flat sediments.</title>
        <authorList>
            <person name="Kwon K.K."/>
            <person name="Yang S.-H."/>
        </authorList>
    </citation>
    <scope>NUCLEOTIDE SEQUENCE [LARGE SCALE GENOMIC DNA]</scope>
    <source>
        <strain evidence="5 6">DSM 23332</strain>
    </source>
</reference>
<dbReference type="PROSITE" id="PS50987">
    <property type="entry name" value="HTH_ARSR_2"/>
    <property type="match status" value="1"/>
</dbReference>
<dbReference type="Proteomes" id="UP001208656">
    <property type="component" value="Unassembled WGS sequence"/>
</dbReference>
<dbReference type="RefSeq" id="WP_173662337.1">
    <property type="nucleotide sequence ID" value="NZ_JAOUSE010000004.1"/>
</dbReference>
<evidence type="ECO:0000313" key="5">
    <source>
        <dbReference type="EMBL" id="MCU9593294.1"/>
    </source>
</evidence>
<dbReference type="InterPro" id="IPR001845">
    <property type="entry name" value="HTH_ArsR_DNA-bd_dom"/>
</dbReference>
<keyword evidence="6" id="KW-1185">Reference proteome</keyword>
<dbReference type="PANTHER" id="PTHR33154">
    <property type="entry name" value="TRANSCRIPTIONAL REGULATOR, ARSR FAMILY"/>
    <property type="match status" value="1"/>
</dbReference>
<dbReference type="InterPro" id="IPR036390">
    <property type="entry name" value="WH_DNA-bd_sf"/>
</dbReference>
<protein>
    <submittedName>
        <fullName evidence="5">Winged helix-turn-helix domain-containing protein</fullName>
    </submittedName>
</protein>
<proteinExistence type="predicted"/>
<dbReference type="EMBL" id="JAOUSE010000004">
    <property type="protein sequence ID" value="MCU9593294.1"/>
    <property type="molecule type" value="Genomic_DNA"/>
</dbReference>
<accession>A0ABT2WEQ7</accession>
<dbReference type="SMART" id="SM00418">
    <property type="entry name" value="HTH_ARSR"/>
    <property type="match status" value="1"/>
</dbReference>
<keyword evidence="3" id="KW-0804">Transcription</keyword>
<evidence type="ECO:0000259" key="4">
    <source>
        <dbReference type="PROSITE" id="PS50987"/>
    </source>
</evidence>
<name>A0ABT2WEQ7_9BACI</name>
<evidence type="ECO:0000256" key="3">
    <source>
        <dbReference type="ARBA" id="ARBA00023163"/>
    </source>
</evidence>
<dbReference type="Gene3D" id="1.10.10.10">
    <property type="entry name" value="Winged helix-like DNA-binding domain superfamily/Winged helix DNA-binding domain"/>
    <property type="match status" value="1"/>
</dbReference>
<dbReference type="Pfam" id="PF01022">
    <property type="entry name" value="HTH_5"/>
    <property type="match status" value="1"/>
</dbReference>
<feature type="domain" description="HTH arsR-type" evidence="4">
    <location>
        <begin position="3"/>
        <end position="104"/>
    </location>
</feature>
<dbReference type="PRINTS" id="PR00778">
    <property type="entry name" value="HTHARSR"/>
</dbReference>
<sequence>MIKEPVNGDELLALFEALSNPHRMRIIAILANGRQYVSQLAREAEMSRPLLYMHLQKLENAGIVNTKMEVSDDGKAMKYYELVNFDFHITQDLIKEAVKTLSIKKKEGKK</sequence>
<dbReference type="SUPFAM" id="SSF46785">
    <property type="entry name" value="Winged helix' DNA-binding domain"/>
    <property type="match status" value="1"/>
</dbReference>
<evidence type="ECO:0000256" key="1">
    <source>
        <dbReference type="ARBA" id="ARBA00023015"/>
    </source>
</evidence>